<keyword evidence="3" id="KW-0723">Serine/threonine-protein kinase</keyword>
<name>A0AAV6XW54_9LAMI</name>
<dbReference type="PANTHER" id="PTHR45637">
    <property type="entry name" value="FLIPPASE KINASE 1-RELATED"/>
    <property type="match status" value="1"/>
</dbReference>
<comment type="caution">
    <text evidence="13">The sequence shown here is derived from an EMBL/GenBank/DDBJ whole genome shotgun (WGS) entry which is preliminary data.</text>
</comment>
<feature type="compositionally biased region" description="Low complexity" evidence="10">
    <location>
        <begin position="236"/>
        <end position="247"/>
    </location>
</feature>
<evidence type="ECO:0000256" key="8">
    <source>
        <dbReference type="ARBA" id="ARBA00047899"/>
    </source>
</evidence>
<keyword evidence="4" id="KW-0808">Transferase</keyword>
<dbReference type="FunFam" id="1.10.510.10:FF:000312">
    <property type="entry name" value="Serine/threonine-protein kinase OXI1"/>
    <property type="match status" value="1"/>
</dbReference>
<feature type="region of interest" description="Disordered" evidence="10">
    <location>
        <begin position="225"/>
        <end position="247"/>
    </location>
</feature>
<keyword evidence="6" id="KW-0418">Kinase</keyword>
<dbReference type="InterPro" id="IPR011009">
    <property type="entry name" value="Kinase-like_dom_sf"/>
</dbReference>
<comment type="catalytic activity">
    <reaction evidence="9">
        <text>L-seryl-[protein] + ATP = O-phospho-L-seryl-[protein] + ADP + H(+)</text>
        <dbReference type="Rhea" id="RHEA:17989"/>
        <dbReference type="Rhea" id="RHEA-COMP:9863"/>
        <dbReference type="Rhea" id="RHEA-COMP:11604"/>
        <dbReference type="ChEBI" id="CHEBI:15378"/>
        <dbReference type="ChEBI" id="CHEBI:29999"/>
        <dbReference type="ChEBI" id="CHEBI:30616"/>
        <dbReference type="ChEBI" id="CHEBI:83421"/>
        <dbReference type="ChEBI" id="CHEBI:456216"/>
        <dbReference type="EC" id="2.7.11.1"/>
    </reaction>
</comment>
<keyword evidence="5" id="KW-0547">Nucleotide-binding</keyword>
<evidence type="ECO:0000256" key="4">
    <source>
        <dbReference type="ARBA" id="ARBA00022679"/>
    </source>
</evidence>
<dbReference type="GO" id="GO:0005524">
    <property type="term" value="F:ATP binding"/>
    <property type="evidence" value="ECO:0007669"/>
    <property type="project" value="UniProtKB-KW"/>
</dbReference>
<evidence type="ECO:0000256" key="2">
    <source>
        <dbReference type="ARBA" id="ARBA00012513"/>
    </source>
</evidence>
<dbReference type="EMBL" id="WHWC01000002">
    <property type="protein sequence ID" value="KAG8387246.1"/>
    <property type="molecule type" value="Genomic_DNA"/>
</dbReference>
<dbReference type="SUPFAM" id="SSF56112">
    <property type="entry name" value="Protein kinase-like (PK-like)"/>
    <property type="match status" value="1"/>
</dbReference>
<protein>
    <recommendedName>
        <fullName evidence="2">non-specific serine/threonine protein kinase</fullName>
        <ecNumber evidence="2">2.7.11.1</ecNumber>
    </recommendedName>
</protein>
<dbReference type="Gene3D" id="1.10.510.10">
    <property type="entry name" value="Transferase(Phosphotransferase) domain 1"/>
    <property type="match status" value="2"/>
</dbReference>
<dbReference type="InterPro" id="IPR000719">
    <property type="entry name" value="Prot_kinase_dom"/>
</dbReference>
<evidence type="ECO:0000256" key="5">
    <source>
        <dbReference type="ARBA" id="ARBA00022741"/>
    </source>
</evidence>
<organism evidence="13 14">
    <name type="scientific">Buddleja alternifolia</name>
    <dbReference type="NCBI Taxonomy" id="168488"/>
    <lineage>
        <taxon>Eukaryota</taxon>
        <taxon>Viridiplantae</taxon>
        <taxon>Streptophyta</taxon>
        <taxon>Embryophyta</taxon>
        <taxon>Tracheophyta</taxon>
        <taxon>Spermatophyta</taxon>
        <taxon>Magnoliopsida</taxon>
        <taxon>eudicotyledons</taxon>
        <taxon>Gunneridae</taxon>
        <taxon>Pentapetalae</taxon>
        <taxon>asterids</taxon>
        <taxon>lamiids</taxon>
        <taxon>Lamiales</taxon>
        <taxon>Scrophulariaceae</taxon>
        <taxon>Buddlejeae</taxon>
        <taxon>Buddleja</taxon>
    </lineage>
</organism>
<dbReference type="Proteomes" id="UP000826271">
    <property type="component" value="Unassembled WGS sequence"/>
</dbReference>
<proteinExistence type="inferred from homology"/>
<evidence type="ECO:0000259" key="12">
    <source>
        <dbReference type="PROSITE" id="PS51285"/>
    </source>
</evidence>
<sequence>MHDGDHHRHCPLNDDTPLLDLNNLKVISALGRGAKGVVFLVRTENGESLALKAILRSSIEKKKKKKIASGSSDGNEYRRVCFEREVLASFKHPLLPKLHGVLMTDKIVGYAIDYCPGRDLNYLRKKQTEKMFSDDIIRFYAAELVLALEYLHNLGIVYRDLKPENVMIQENGHLMLVDFDLSTKLTAKSPETPSISVQSKPKMNPKKQTKKKKFSIFFKRRDSGISPEDSVELGADSLSSESDSVEKSNSFVGTEEYVAPEIISGDGHDFSVDWWCLGVMLYEMLYGTTPFRGANRKETFYRVITKAPDLTGEKTPLRDLIGKLLEKDPHKRISVAGIKGHEFFGAVDWDLIMEMPRPPFIPDLTDVEGMEGNKEIDVESYVNGVFKVGEEDHQVENKNKDGWVNNHPTQIQNDNFLIF</sequence>
<keyword evidence="7" id="KW-0067">ATP-binding</keyword>
<evidence type="ECO:0000259" key="11">
    <source>
        <dbReference type="PROSITE" id="PS50011"/>
    </source>
</evidence>
<comment type="catalytic activity">
    <reaction evidence="8">
        <text>L-threonyl-[protein] + ATP = O-phospho-L-threonyl-[protein] + ADP + H(+)</text>
        <dbReference type="Rhea" id="RHEA:46608"/>
        <dbReference type="Rhea" id="RHEA-COMP:11060"/>
        <dbReference type="Rhea" id="RHEA-COMP:11605"/>
        <dbReference type="ChEBI" id="CHEBI:15378"/>
        <dbReference type="ChEBI" id="CHEBI:30013"/>
        <dbReference type="ChEBI" id="CHEBI:30616"/>
        <dbReference type="ChEBI" id="CHEBI:61977"/>
        <dbReference type="ChEBI" id="CHEBI:456216"/>
        <dbReference type="EC" id="2.7.11.1"/>
    </reaction>
</comment>
<evidence type="ECO:0000256" key="9">
    <source>
        <dbReference type="ARBA" id="ARBA00048679"/>
    </source>
</evidence>
<feature type="compositionally biased region" description="Polar residues" evidence="10">
    <location>
        <begin position="190"/>
        <end position="199"/>
    </location>
</feature>
<evidence type="ECO:0000313" key="13">
    <source>
        <dbReference type="EMBL" id="KAG8387246.1"/>
    </source>
</evidence>
<evidence type="ECO:0000256" key="10">
    <source>
        <dbReference type="SAM" id="MobiDB-lite"/>
    </source>
</evidence>
<dbReference type="EC" id="2.7.11.1" evidence="2"/>
<dbReference type="AlphaFoldDB" id="A0AAV6XW54"/>
<dbReference type="GO" id="GO:0004674">
    <property type="term" value="F:protein serine/threonine kinase activity"/>
    <property type="evidence" value="ECO:0007669"/>
    <property type="project" value="UniProtKB-KW"/>
</dbReference>
<dbReference type="Pfam" id="PF00069">
    <property type="entry name" value="Pkinase"/>
    <property type="match status" value="2"/>
</dbReference>
<feature type="domain" description="Protein kinase" evidence="11">
    <location>
        <begin position="24"/>
        <end position="344"/>
    </location>
</feature>
<evidence type="ECO:0000256" key="6">
    <source>
        <dbReference type="ARBA" id="ARBA00022777"/>
    </source>
</evidence>
<dbReference type="PROSITE" id="PS51285">
    <property type="entry name" value="AGC_KINASE_CTER"/>
    <property type="match status" value="1"/>
</dbReference>
<evidence type="ECO:0000313" key="14">
    <source>
        <dbReference type="Proteomes" id="UP000826271"/>
    </source>
</evidence>
<evidence type="ECO:0000256" key="3">
    <source>
        <dbReference type="ARBA" id="ARBA00022527"/>
    </source>
</evidence>
<gene>
    <name evidence="13" type="ORF">BUALT_Bualt02G0001500</name>
</gene>
<reference evidence="13" key="1">
    <citation type="submission" date="2019-10" db="EMBL/GenBank/DDBJ databases">
        <authorList>
            <person name="Zhang R."/>
            <person name="Pan Y."/>
            <person name="Wang J."/>
            <person name="Ma R."/>
            <person name="Yu S."/>
        </authorList>
    </citation>
    <scope>NUCLEOTIDE SEQUENCE</scope>
    <source>
        <strain evidence="13">LA-IB0</strain>
        <tissue evidence="13">Leaf</tissue>
    </source>
</reference>
<evidence type="ECO:0000256" key="7">
    <source>
        <dbReference type="ARBA" id="ARBA00022840"/>
    </source>
</evidence>
<accession>A0AAV6XW54</accession>
<dbReference type="InterPro" id="IPR008271">
    <property type="entry name" value="Ser/Thr_kinase_AS"/>
</dbReference>
<feature type="domain" description="AGC-kinase C-terminal" evidence="12">
    <location>
        <begin position="345"/>
        <end position="419"/>
    </location>
</feature>
<dbReference type="SMART" id="SM00220">
    <property type="entry name" value="S_TKc"/>
    <property type="match status" value="1"/>
</dbReference>
<feature type="region of interest" description="Disordered" evidence="10">
    <location>
        <begin position="190"/>
        <end position="211"/>
    </location>
</feature>
<comment type="similarity">
    <text evidence="1">Belongs to the protein kinase superfamily. AGC Ser/Thr protein kinase family.</text>
</comment>
<evidence type="ECO:0000256" key="1">
    <source>
        <dbReference type="ARBA" id="ARBA00009903"/>
    </source>
</evidence>
<dbReference type="FunFam" id="1.10.510.10:FF:000294">
    <property type="entry name" value="Serine/threonine-protein kinase OXI1"/>
    <property type="match status" value="1"/>
</dbReference>
<dbReference type="Gene3D" id="3.30.200.20">
    <property type="entry name" value="Phosphorylase Kinase, domain 1"/>
    <property type="match status" value="1"/>
</dbReference>
<dbReference type="PROSITE" id="PS00108">
    <property type="entry name" value="PROTEIN_KINASE_ST"/>
    <property type="match status" value="1"/>
</dbReference>
<keyword evidence="14" id="KW-1185">Reference proteome</keyword>
<dbReference type="PROSITE" id="PS50011">
    <property type="entry name" value="PROTEIN_KINASE_DOM"/>
    <property type="match status" value="1"/>
</dbReference>
<dbReference type="InterPro" id="IPR000961">
    <property type="entry name" value="AGC-kinase_C"/>
</dbReference>